<evidence type="ECO:0000256" key="1">
    <source>
        <dbReference type="ARBA" id="ARBA00022729"/>
    </source>
</evidence>
<proteinExistence type="predicted"/>
<dbReference type="Pfam" id="PF10342">
    <property type="entry name" value="Kre9_KNH"/>
    <property type="match status" value="1"/>
</dbReference>
<dbReference type="PANTHER" id="PTHR35185">
    <property type="entry name" value="SERINE/THREONINE-RICH PROTEIN ADG2-RELATED"/>
    <property type="match status" value="1"/>
</dbReference>
<feature type="region of interest" description="Disordered" evidence="2">
    <location>
        <begin position="160"/>
        <end position="201"/>
    </location>
</feature>
<organism evidence="5 6">
    <name type="scientific">Emydomyces testavorans</name>
    <dbReference type="NCBI Taxonomy" id="2070801"/>
    <lineage>
        <taxon>Eukaryota</taxon>
        <taxon>Fungi</taxon>
        <taxon>Dikarya</taxon>
        <taxon>Ascomycota</taxon>
        <taxon>Pezizomycotina</taxon>
        <taxon>Eurotiomycetes</taxon>
        <taxon>Eurotiomycetidae</taxon>
        <taxon>Onygenales</taxon>
        <taxon>Nannizziopsiaceae</taxon>
        <taxon>Emydomyces</taxon>
    </lineage>
</organism>
<accession>A0AAF0DGM8</accession>
<dbReference type="PANTHER" id="PTHR35185:SF1">
    <property type="entry name" value="UPF0619 GPI-ANCHORED MEMBRANE PROTEIN C1322.10"/>
    <property type="match status" value="1"/>
</dbReference>
<evidence type="ECO:0000313" key="5">
    <source>
        <dbReference type="EMBL" id="WEW58200.1"/>
    </source>
</evidence>
<dbReference type="InterPro" id="IPR018466">
    <property type="entry name" value="Kre9/Knh1-like_N"/>
</dbReference>
<keyword evidence="6" id="KW-1185">Reference proteome</keyword>
<feature type="chain" id="PRO_5042279276" description="Yeast cell wall synthesis Kre9/Knh1-like N-terminal domain-containing protein" evidence="3">
    <location>
        <begin position="23"/>
        <end position="223"/>
    </location>
</feature>
<protein>
    <recommendedName>
        <fullName evidence="4">Yeast cell wall synthesis Kre9/Knh1-like N-terminal domain-containing protein</fullName>
    </recommendedName>
</protein>
<feature type="domain" description="Yeast cell wall synthesis Kre9/Knh1-like N-terminal" evidence="4">
    <location>
        <begin position="19"/>
        <end position="110"/>
    </location>
</feature>
<sequence>MYFKLIAPVLAYIASVADPGNGVVWDVTKSQTVTWTSVETDPLTFAIELVNLSAYPPFTVRVARGIKTSAGSYSTKPLHNIPPGKGYQVNFMSEDPQVNGILAQSQQFVVANPGSHINSVSNKYATSTRKLVHSGNSMSHHPLSTGKTREPALTISATAMVATSSSSRSARTSATTTSTRRSSTTSATSTSAKSAQETSNAAPALQVYSGAGSLVFAALALIA</sequence>
<evidence type="ECO:0000256" key="2">
    <source>
        <dbReference type="SAM" id="MobiDB-lite"/>
    </source>
</evidence>
<evidence type="ECO:0000313" key="6">
    <source>
        <dbReference type="Proteomes" id="UP001219355"/>
    </source>
</evidence>
<reference evidence="5" key="1">
    <citation type="submission" date="2023-03" db="EMBL/GenBank/DDBJ databases">
        <title>Emydomyces testavorans Genome Sequence.</title>
        <authorList>
            <person name="Hoyer L."/>
        </authorList>
    </citation>
    <scope>NUCLEOTIDE SEQUENCE</scope>
    <source>
        <strain evidence="5">16-2883</strain>
    </source>
</reference>
<evidence type="ECO:0000256" key="3">
    <source>
        <dbReference type="SAM" id="SignalP"/>
    </source>
</evidence>
<dbReference type="InterPro" id="IPR052479">
    <property type="entry name" value="GPI-anchor_Adhesion_Reg"/>
</dbReference>
<feature type="compositionally biased region" description="Low complexity" evidence="2">
    <location>
        <begin position="160"/>
        <end position="199"/>
    </location>
</feature>
<dbReference type="AlphaFoldDB" id="A0AAF0DGM8"/>
<feature type="signal peptide" evidence="3">
    <location>
        <begin position="1"/>
        <end position="22"/>
    </location>
</feature>
<keyword evidence="1 3" id="KW-0732">Signal</keyword>
<name>A0AAF0DGM8_9EURO</name>
<evidence type="ECO:0000259" key="4">
    <source>
        <dbReference type="Pfam" id="PF10342"/>
    </source>
</evidence>
<gene>
    <name evidence="5" type="ORF">PRK78_003668</name>
</gene>
<dbReference type="EMBL" id="CP120628">
    <property type="protein sequence ID" value="WEW58200.1"/>
    <property type="molecule type" value="Genomic_DNA"/>
</dbReference>
<dbReference type="Proteomes" id="UP001219355">
    <property type="component" value="Chromosome 2"/>
</dbReference>